<dbReference type="SUPFAM" id="SSF48403">
    <property type="entry name" value="Ankyrin repeat"/>
    <property type="match status" value="1"/>
</dbReference>
<dbReference type="EMBL" id="CAJNIZ010006461">
    <property type="protein sequence ID" value="CAE7250228.1"/>
    <property type="molecule type" value="Genomic_DNA"/>
</dbReference>
<evidence type="ECO:0000256" key="1">
    <source>
        <dbReference type="SAM" id="MobiDB-lite"/>
    </source>
</evidence>
<comment type="caution">
    <text evidence="2">The sequence shown here is derived from an EMBL/GenBank/DDBJ whole genome shotgun (WGS) entry which is preliminary data.</text>
</comment>
<feature type="compositionally biased region" description="Polar residues" evidence="1">
    <location>
        <begin position="14"/>
        <end position="26"/>
    </location>
</feature>
<name>A0A812M144_SYMPI</name>
<dbReference type="InterPro" id="IPR036770">
    <property type="entry name" value="Ankyrin_rpt-contain_sf"/>
</dbReference>
<reference evidence="2" key="1">
    <citation type="submission" date="2021-02" db="EMBL/GenBank/DDBJ databases">
        <authorList>
            <person name="Dougan E. K."/>
            <person name="Rhodes N."/>
            <person name="Thang M."/>
            <person name="Chan C."/>
        </authorList>
    </citation>
    <scope>NUCLEOTIDE SEQUENCE</scope>
</reference>
<keyword evidence="3" id="KW-1185">Reference proteome</keyword>
<protein>
    <submittedName>
        <fullName evidence="2">Uncharacterized protein</fullName>
    </submittedName>
</protein>
<dbReference type="OrthoDB" id="411216at2759"/>
<proteinExistence type="predicted"/>
<feature type="region of interest" description="Disordered" evidence="1">
    <location>
        <begin position="1"/>
        <end position="53"/>
    </location>
</feature>
<evidence type="ECO:0000313" key="2">
    <source>
        <dbReference type="EMBL" id="CAE7250228.1"/>
    </source>
</evidence>
<sequence>ECGSHCSAGWETETIPTPSTELGSMSDSEEPSEPSPSEGMRFSWPPPTAKPELDMELVTPLGDLRRLDDVVEPFSAPPSERETEASFVTEAVAAPEPKEILPELMDRHILPMPFPPTHSIDCEGELDVEDMSRSVGSTDDVTFQHKVAGPVVKLLPKMNAATSSSIREQDVRATGAEVASKRTSPSSVARAEACKPWAGVQSKTVAEDILLESFIDVKDAKQAGRTPSLEPSSSAGARENLEEDGTEDRVDKQDSFDPLAKMTQRECKRVAGRFLKANGFFHVDELESTWRHPLFEAVLQNRPRVVKALLLLGSRREVLSAAGLTPEHLAELLHLRKGGFEAVLRVFATDGKPAAEDFERLKRSGTL</sequence>
<evidence type="ECO:0000313" key="3">
    <source>
        <dbReference type="Proteomes" id="UP000649617"/>
    </source>
</evidence>
<gene>
    <name evidence="2" type="ORF">SPIL2461_LOCUS4781</name>
</gene>
<feature type="region of interest" description="Disordered" evidence="1">
    <location>
        <begin position="222"/>
        <end position="258"/>
    </location>
</feature>
<feature type="non-terminal residue" evidence="2">
    <location>
        <position position="1"/>
    </location>
</feature>
<organism evidence="2 3">
    <name type="scientific">Symbiodinium pilosum</name>
    <name type="common">Dinoflagellate</name>
    <dbReference type="NCBI Taxonomy" id="2952"/>
    <lineage>
        <taxon>Eukaryota</taxon>
        <taxon>Sar</taxon>
        <taxon>Alveolata</taxon>
        <taxon>Dinophyceae</taxon>
        <taxon>Suessiales</taxon>
        <taxon>Symbiodiniaceae</taxon>
        <taxon>Symbiodinium</taxon>
    </lineage>
</organism>
<dbReference type="Proteomes" id="UP000649617">
    <property type="component" value="Unassembled WGS sequence"/>
</dbReference>
<accession>A0A812M144</accession>
<dbReference type="AlphaFoldDB" id="A0A812M144"/>